<dbReference type="AlphaFoldDB" id="A0AAV5JH05"/>
<organism evidence="2 3">
    <name type="scientific">Rubroshorea leprosula</name>
    <dbReference type="NCBI Taxonomy" id="152421"/>
    <lineage>
        <taxon>Eukaryota</taxon>
        <taxon>Viridiplantae</taxon>
        <taxon>Streptophyta</taxon>
        <taxon>Embryophyta</taxon>
        <taxon>Tracheophyta</taxon>
        <taxon>Spermatophyta</taxon>
        <taxon>Magnoliopsida</taxon>
        <taxon>eudicotyledons</taxon>
        <taxon>Gunneridae</taxon>
        <taxon>Pentapetalae</taxon>
        <taxon>rosids</taxon>
        <taxon>malvids</taxon>
        <taxon>Malvales</taxon>
        <taxon>Dipterocarpaceae</taxon>
        <taxon>Rubroshorea</taxon>
    </lineage>
</organism>
<protein>
    <recommendedName>
        <fullName evidence="4">Thionin-like protein 2</fullName>
    </recommendedName>
</protein>
<dbReference type="Proteomes" id="UP001054252">
    <property type="component" value="Unassembled WGS sequence"/>
</dbReference>
<evidence type="ECO:0000256" key="1">
    <source>
        <dbReference type="SAM" id="SignalP"/>
    </source>
</evidence>
<accession>A0AAV5JH05</accession>
<dbReference type="InterPro" id="IPR038975">
    <property type="entry name" value="THNL"/>
</dbReference>
<dbReference type="EMBL" id="BPVZ01000031">
    <property type="protein sequence ID" value="GKV10140.1"/>
    <property type="molecule type" value="Genomic_DNA"/>
</dbReference>
<sequence length="124" mass="13794">MEERKLSLVLVFCLVLGLLLGQSSANFKDCYESCFILCIIMLGKSALKCSVKCLKDCIKFKPPPTALDGQNQTPSEETEYFCKLSCASSLCTGFSSRQDPGDVRRKWKAVWILAQRLASGRIDC</sequence>
<name>A0AAV5JH05_9ROSI</name>
<gene>
    <name evidence="2" type="ORF">SLEP1_g21549</name>
</gene>
<dbReference type="PANTHER" id="PTHR36312:SF1">
    <property type="entry name" value="OS01G0594500 PROTEIN"/>
    <property type="match status" value="1"/>
</dbReference>
<feature type="signal peptide" evidence="1">
    <location>
        <begin position="1"/>
        <end position="25"/>
    </location>
</feature>
<keyword evidence="3" id="KW-1185">Reference proteome</keyword>
<dbReference type="PANTHER" id="PTHR36312">
    <property type="entry name" value="THIONIN-LIKE PROTEIN 1"/>
    <property type="match status" value="1"/>
</dbReference>
<evidence type="ECO:0008006" key="4">
    <source>
        <dbReference type="Google" id="ProtNLM"/>
    </source>
</evidence>
<feature type="chain" id="PRO_5043528877" description="Thionin-like protein 2" evidence="1">
    <location>
        <begin position="26"/>
        <end position="124"/>
    </location>
</feature>
<reference evidence="2 3" key="1">
    <citation type="journal article" date="2021" name="Commun. Biol.">
        <title>The genome of Shorea leprosula (Dipterocarpaceae) highlights the ecological relevance of drought in aseasonal tropical rainforests.</title>
        <authorList>
            <person name="Ng K.K.S."/>
            <person name="Kobayashi M.J."/>
            <person name="Fawcett J.A."/>
            <person name="Hatakeyama M."/>
            <person name="Paape T."/>
            <person name="Ng C.H."/>
            <person name="Ang C.C."/>
            <person name="Tnah L.H."/>
            <person name="Lee C.T."/>
            <person name="Nishiyama T."/>
            <person name="Sese J."/>
            <person name="O'Brien M.J."/>
            <person name="Copetti D."/>
            <person name="Mohd Noor M.I."/>
            <person name="Ong R.C."/>
            <person name="Putra M."/>
            <person name="Sireger I.Z."/>
            <person name="Indrioko S."/>
            <person name="Kosugi Y."/>
            <person name="Izuno A."/>
            <person name="Isagi Y."/>
            <person name="Lee S.L."/>
            <person name="Shimizu K.K."/>
        </authorList>
    </citation>
    <scope>NUCLEOTIDE SEQUENCE [LARGE SCALE GENOMIC DNA]</scope>
    <source>
        <strain evidence="2">214</strain>
    </source>
</reference>
<proteinExistence type="predicted"/>
<evidence type="ECO:0000313" key="2">
    <source>
        <dbReference type="EMBL" id="GKV10140.1"/>
    </source>
</evidence>
<keyword evidence="1" id="KW-0732">Signal</keyword>
<comment type="caution">
    <text evidence="2">The sequence shown here is derived from an EMBL/GenBank/DDBJ whole genome shotgun (WGS) entry which is preliminary data.</text>
</comment>
<evidence type="ECO:0000313" key="3">
    <source>
        <dbReference type="Proteomes" id="UP001054252"/>
    </source>
</evidence>